<dbReference type="PANTHER" id="PTHR30486">
    <property type="entry name" value="TWITCHING MOTILITY PROTEIN PILT"/>
    <property type="match status" value="1"/>
</dbReference>
<dbReference type="InterPro" id="IPR027417">
    <property type="entry name" value="P-loop_NTPase"/>
</dbReference>
<name>A0ABX1K6U1_9MICO</name>
<accession>A0ABX1K6U1</accession>
<dbReference type="NCBIfam" id="TIGR03819">
    <property type="entry name" value="heli_sec_ATPase"/>
    <property type="match status" value="1"/>
</dbReference>
<feature type="domain" description="Bacterial type II secretion system protein E" evidence="2">
    <location>
        <begin position="64"/>
        <end position="273"/>
    </location>
</feature>
<comment type="caution">
    <text evidence="3">The sequence shown here is derived from an EMBL/GenBank/DDBJ whole genome shotgun (WGS) entry which is preliminary data.</text>
</comment>
<dbReference type="Pfam" id="PF00437">
    <property type="entry name" value="T2SSE"/>
    <property type="match status" value="1"/>
</dbReference>
<dbReference type="InterPro" id="IPR050921">
    <property type="entry name" value="T4SS_GSP_E_ATPase"/>
</dbReference>
<reference evidence="3 4" key="1">
    <citation type="submission" date="2020-04" db="EMBL/GenBank/DDBJ databases">
        <title>CFH 90308 Microbacterium sp.</title>
        <authorList>
            <person name="Nie G."/>
            <person name="Ming H."/>
            <person name="Xia T."/>
        </authorList>
    </citation>
    <scope>NUCLEOTIDE SEQUENCE [LARGE SCALE GENOMIC DNA]</scope>
    <source>
        <strain evidence="3 4">CFH 90308</strain>
    </source>
</reference>
<comment type="similarity">
    <text evidence="1">Belongs to the GSP E family.</text>
</comment>
<evidence type="ECO:0000313" key="4">
    <source>
        <dbReference type="Proteomes" id="UP001429745"/>
    </source>
</evidence>
<evidence type="ECO:0000256" key="1">
    <source>
        <dbReference type="ARBA" id="ARBA00006611"/>
    </source>
</evidence>
<evidence type="ECO:0000313" key="3">
    <source>
        <dbReference type="EMBL" id="NLP82707.1"/>
    </source>
</evidence>
<proteinExistence type="inferred from homology"/>
<dbReference type="Gene3D" id="3.30.450.90">
    <property type="match status" value="1"/>
</dbReference>
<keyword evidence="4" id="KW-1185">Reference proteome</keyword>
<protein>
    <submittedName>
        <fullName evidence="3">TadA family conjugal transfer-associated ATPase</fullName>
    </submittedName>
</protein>
<organism evidence="3 4">
    <name type="scientific">Microbacterium salsuginis</name>
    <dbReference type="NCBI Taxonomy" id="2722803"/>
    <lineage>
        <taxon>Bacteria</taxon>
        <taxon>Bacillati</taxon>
        <taxon>Actinomycetota</taxon>
        <taxon>Actinomycetes</taxon>
        <taxon>Micrococcales</taxon>
        <taxon>Microbacteriaceae</taxon>
        <taxon>Microbacterium</taxon>
    </lineage>
</organism>
<dbReference type="Proteomes" id="UP001429745">
    <property type="component" value="Unassembled WGS sequence"/>
</dbReference>
<dbReference type="InterPro" id="IPR001482">
    <property type="entry name" value="T2SS/T4SS_dom"/>
</dbReference>
<dbReference type="PANTHER" id="PTHR30486:SF6">
    <property type="entry name" value="TYPE IV PILUS RETRACTATION ATPASE PILT"/>
    <property type="match status" value="1"/>
</dbReference>
<dbReference type="SUPFAM" id="SSF52540">
    <property type="entry name" value="P-loop containing nucleoside triphosphate hydrolases"/>
    <property type="match status" value="1"/>
</dbReference>
<dbReference type="InterPro" id="IPR022399">
    <property type="entry name" value="TadA-like_ATPase"/>
</dbReference>
<gene>
    <name evidence="3" type="ORF">HF576_02495</name>
</gene>
<evidence type="ECO:0000259" key="2">
    <source>
        <dbReference type="Pfam" id="PF00437"/>
    </source>
</evidence>
<dbReference type="Gene3D" id="3.40.50.300">
    <property type="entry name" value="P-loop containing nucleotide triphosphate hydrolases"/>
    <property type="match status" value="1"/>
</dbReference>
<sequence length="309" mass="32374">MLVPLAPYLEDGGVTDLFINGSAGLFVDRGSGAKAAPEWRATEDDVRDLAVALIGAGGRHIDDASPCVDVRLEGGIRVHAVLPPIAAGGTAISIRVPRLSDAGLGDLQTNGMFDDAVREVLDDAIARRSNLLVSGAAGAGKTTLLAAMLGEAPRHERIVTIEDVAELRIDHPHHVRLEARQPNLEGAGGVGLARLVREALRMRPDRLVVGECRGEEVRELLSALNTGHDGGAGTVHANGLGDVPARLEALGSLAGLDDFALARQVASAIDLVLHVERRPDGSRRIAGIGTPVVDERGRLAIEERPCDGP</sequence>
<dbReference type="CDD" id="cd01130">
    <property type="entry name" value="VirB11-like_ATPase"/>
    <property type="match status" value="1"/>
</dbReference>
<dbReference type="EMBL" id="JABACI010000001">
    <property type="protein sequence ID" value="NLP82707.1"/>
    <property type="molecule type" value="Genomic_DNA"/>
</dbReference>